<organism evidence="3 4">
    <name type="scientific">Marinibacterium profundimaris</name>
    <dbReference type="NCBI Taxonomy" id="1679460"/>
    <lineage>
        <taxon>Bacteria</taxon>
        <taxon>Pseudomonadati</taxon>
        <taxon>Pseudomonadota</taxon>
        <taxon>Alphaproteobacteria</taxon>
        <taxon>Rhodobacterales</taxon>
        <taxon>Paracoccaceae</taxon>
        <taxon>Marinibacterium</taxon>
    </lineage>
</organism>
<dbReference type="SUPFAM" id="SSF53335">
    <property type="entry name" value="S-adenosyl-L-methionine-dependent methyltransferases"/>
    <property type="match status" value="1"/>
</dbReference>
<dbReference type="InterPro" id="IPR050447">
    <property type="entry name" value="Erg6_SMT_methyltransf"/>
</dbReference>
<comment type="caution">
    <text evidence="3">The sequence shown here is derived from an EMBL/GenBank/DDBJ whole genome shotgun (WGS) entry which is preliminary data.</text>
</comment>
<evidence type="ECO:0000313" key="4">
    <source>
        <dbReference type="Proteomes" id="UP000215377"/>
    </source>
</evidence>
<dbReference type="AlphaFoldDB" id="A0A225NHY8"/>
<dbReference type="OrthoDB" id="9765084at2"/>
<protein>
    <submittedName>
        <fullName evidence="3">SAM-dependent methyltransferase</fullName>
    </submittedName>
</protein>
<dbReference type="Gene3D" id="3.40.50.150">
    <property type="entry name" value="Vaccinia Virus protein VP39"/>
    <property type="match status" value="1"/>
</dbReference>
<dbReference type="InterPro" id="IPR013216">
    <property type="entry name" value="Methyltransf_11"/>
</dbReference>
<name>A0A225NHY8_9RHOB</name>
<evidence type="ECO:0000313" key="3">
    <source>
        <dbReference type="EMBL" id="OWU70344.1"/>
    </source>
</evidence>
<evidence type="ECO:0000256" key="1">
    <source>
        <dbReference type="ARBA" id="ARBA00022679"/>
    </source>
</evidence>
<dbReference type="CDD" id="cd02440">
    <property type="entry name" value="AdoMet_MTases"/>
    <property type="match status" value="1"/>
</dbReference>
<dbReference type="PANTHER" id="PTHR44068:SF11">
    <property type="entry name" value="GERANYL DIPHOSPHATE 2-C-METHYLTRANSFERASE"/>
    <property type="match status" value="1"/>
</dbReference>
<dbReference type="GO" id="GO:0032259">
    <property type="term" value="P:methylation"/>
    <property type="evidence" value="ECO:0007669"/>
    <property type="project" value="UniProtKB-KW"/>
</dbReference>
<dbReference type="PANTHER" id="PTHR44068">
    <property type="entry name" value="ZGC:194242"/>
    <property type="match status" value="1"/>
</dbReference>
<dbReference type="GO" id="GO:0008757">
    <property type="term" value="F:S-adenosylmethionine-dependent methyltransferase activity"/>
    <property type="evidence" value="ECO:0007669"/>
    <property type="project" value="InterPro"/>
</dbReference>
<proteinExistence type="predicted"/>
<dbReference type="Pfam" id="PF08241">
    <property type="entry name" value="Methyltransf_11"/>
    <property type="match status" value="1"/>
</dbReference>
<reference evidence="3 4" key="1">
    <citation type="submission" date="2013-04" db="EMBL/GenBank/DDBJ databases">
        <title>Oceanicola sp. 22II1-22F33 Genome Sequencing.</title>
        <authorList>
            <person name="Lai Q."/>
            <person name="Li G."/>
            <person name="Shao Z."/>
        </authorList>
    </citation>
    <scope>NUCLEOTIDE SEQUENCE [LARGE SCALE GENOMIC DNA]</scope>
    <source>
        <strain evidence="3 4">22II1-22F33</strain>
    </source>
</reference>
<sequence length="277" mass="29739">MADARLISEHWGAGDVFSKIYAAMLEAGIDPSRVTVDQLAPVDHFHARGFPATRDLADALPIGEDERILDIGCGVGGPARYLAQRFGCRVDGIDITAPFVEAANKLTDLVGLEDRVTIQIADGQSLPFVDAQFDGGYSQHVTMNVADRDRFFAEAFRVLKPGAFFALTEHGLGPTGDPHHPVPWSQDGAGAFLVPPSETVQSLSKAGFSRIGVTDTGQDYLDAYRSAIAAAGRGELPAFGVHILLGETADEKVRNAARNIEEHRTHPVQIICRKPAA</sequence>
<dbReference type="InterPro" id="IPR029063">
    <property type="entry name" value="SAM-dependent_MTases_sf"/>
</dbReference>
<accession>A0A225NHY8</accession>
<keyword evidence="3" id="KW-0489">Methyltransferase</keyword>
<keyword evidence="4" id="KW-1185">Reference proteome</keyword>
<keyword evidence="1 3" id="KW-0808">Transferase</keyword>
<dbReference type="RefSeq" id="WP_088651757.1">
    <property type="nucleotide sequence ID" value="NZ_AQQR01000012.1"/>
</dbReference>
<gene>
    <name evidence="3" type="ORF">ATO3_20340</name>
</gene>
<evidence type="ECO:0000259" key="2">
    <source>
        <dbReference type="Pfam" id="PF08241"/>
    </source>
</evidence>
<feature type="domain" description="Methyltransferase type 11" evidence="2">
    <location>
        <begin position="69"/>
        <end position="166"/>
    </location>
</feature>
<dbReference type="EMBL" id="AQQR01000012">
    <property type="protein sequence ID" value="OWU70344.1"/>
    <property type="molecule type" value="Genomic_DNA"/>
</dbReference>
<dbReference type="Proteomes" id="UP000215377">
    <property type="component" value="Unassembled WGS sequence"/>
</dbReference>